<comment type="similarity">
    <text evidence="1">Belongs to the ABC transporter superfamily.</text>
</comment>
<dbReference type="GO" id="GO:0005524">
    <property type="term" value="F:ATP binding"/>
    <property type="evidence" value="ECO:0007669"/>
    <property type="project" value="UniProtKB-KW"/>
</dbReference>
<dbReference type="GO" id="GO:0016887">
    <property type="term" value="F:ATP hydrolysis activity"/>
    <property type="evidence" value="ECO:0007669"/>
    <property type="project" value="InterPro"/>
</dbReference>
<dbReference type="InterPro" id="IPR003439">
    <property type="entry name" value="ABC_transporter-like_ATP-bd"/>
</dbReference>
<comment type="caution">
    <text evidence="6">The sequence shown here is derived from an EMBL/GenBank/DDBJ whole genome shotgun (WGS) entry which is preliminary data.</text>
</comment>
<dbReference type="FunFam" id="3.40.50.300:FF:000032">
    <property type="entry name" value="Export ABC transporter ATP-binding protein"/>
    <property type="match status" value="1"/>
</dbReference>
<keyword evidence="3" id="KW-0547">Nucleotide-binding</keyword>
<reference evidence="6 7" key="1">
    <citation type="submission" date="2018-03" db="EMBL/GenBank/DDBJ databases">
        <title>Genomic Encyclopedia of Type Strains, Phase III (KMG-III): the genomes of soil and plant-associated and newly described type strains.</title>
        <authorList>
            <person name="Whitman W."/>
        </authorList>
    </citation>
    <scope>NUCLEOTIDE SEQUENCE [LARGE SCALE GENOMIC DNA]</scope>
    <source>
        <strain evidence="6 7">CGMCC 1.07653</strain>
    </source>
</reference>
<evidence type="ECO:0000313" key="6">
    <source>
        <dbReference type="EMBL" id="PSL50642.1"/>
    </source>
</evidence>
<dbReference type="AlphaFoldDB" id="A0A2P8HWP7"/>
<keyword evidence="7" id="KW-1185">Reference proteome</keyword>
<evidence type="ECO:0000256" key="1">
    <source>
        <dbReference type="ARBA" id="ARBA00005417"/>
    </source>
</evidence>
<evidence type="ECO:0000256" key="4">
    <source>
        <dbReference type="ARBA" id="ARBA00022840"/>
    </source>
</evidence>
<dbReference type="GO" id="GO:0022857">
    <property type="term" value="F:transmembrane transporter activity"/>
    <property type="evidence" value="ECO:0007669"/>
    <property type="project" value="UniProtKB-ARBA"/>
</dbReference>
<dbReference type="InterPro" id="IPR003593">
    <property type="entry name" value="AAA+_ATPase"/>
</dbReference>
<keyword evidence="4 6" id="KW-0067">ATP-binding</keyword>
<protein>
    <submittedName>
        <fullName evidence="6">Putative ABC transport system ATP-binding protein</fullName>
    </submittedName>
</protein>
<dbReference type="Gene3D" id="3.40.50.300">
    <property type="entry name" value="P-loop containing nucleotide triphosphate hydrolases"/>
    <property type="match status" value="1"/>
</dbReference>
<dbReference type="Pfam" id="PF00005">
    <property type="entry name" value="ABC_tran"/>
    <property type="match status" value="1"/>
</dbReference>
<organism evidence="6 7">
    <name type="scientific">Salsuginibacillus halophilus</name>
    <dbReference type="NCBI Taxonomy" id="517424"/>
    <lineage>
        <taxon>Bacteria</taxon>
        <taxon>Bacillati</taxon>
        <taxon>Bacillota</taxon>
        <taxon>Bacilli</taxon>
        <taxon>Bacillales</taxon>
        <taxon>Bacillaceae</taxon>
        <taxon>Salsuginibacillus</taxon>
    </lineage>
</organism>
<dbReference type="InterPro" id="IPR015854">
    <property type="entry name" value="ABC_transpr_LolD-like"/>
</dbReference>
<dbReference type="CDD" id="cd03255">
    <property type="entry name" value="ABC_MJ0796_LolCDE_FtsE"/>
    <property type="match status" value="1"/>
</dbReference>
<dbReference type="PANTHER" id="PTHR24220">
    <property type="entry name" value="IMPORT ATP-BINDING PROTEIN"/>
    <property type="match status" value="1"/>
</dbReference>
<keyword evidence="2" id="KW-0813">Transport</keyword>
<dbReference type="OrthoDB" id="9791546at2"/>
<dbReference type="InterPro" id="IPR027417">
    <property type="entry name" value="P-loop_NTPase"/>
</dbReference>
<dbReference type="InterPro" id="IPR017911">
    <property type="entry name" value="MacB-like_ATP-bd"/>
</dbReference>
<dbReference type="PROSITE" id="PS50893">
    <property type="entry name" value="ABC_TRANSPORTER_2"/>
    <property type="match status" value="1"/>
</dbReference>
<evidence type="ECO:0000256" key="2">
    <source>
        <dbReference type="ARBA" id="ARBA00022448"/>
    </source>
</evidence>
<dbReference type="Proteomes" id="UP000242310">
    <property type="component" value="Unassembled WGS sequence"/>
</dbReference>
<accession>A0A2P8HWP7</accession>
<dbReference type="SUPFAM" id="SSF52540">
    <property type="entry name" value="P-loop containing nucleoside triphosphate hydrolases"/>
    <property type="match status" value="1"/>
</dbReference>
<dbReference type="SMART" id="SM00382">
    <property type="entry name" value="AAA"/>
    <property type="match status" value="1"/>
</dbReference>
<sequence length="221" mass="24733">MIEVKDLKKSYPFGKSKIEVLKGVNLAVEKGDMIAIMGRSGSGKSTLLNILAGLDQPDSGIYLYEESRITDKRMDELANFRKKNIGFILQNYPLIDSKNVAENVGLPLRYSKKSNKQRETEVTQVLDTLGINYLKHRWVDMLSGGEAQRVAIARALVQHPDLILADEPTGSLDEETEKDILDLCKRLNHQGKTIILVTHDQHVAAVCHKVYYIQGGTVVDK</sequence>
<dbReference type="GO" id="GO:0098796">
    <property type="term" value="C:membrane protein complex"/>
    <property type="evidence" value="ECO:0007669"/>
    <property type="project" value="UniProtKB-ARBA"/>
</dbReference>
<dbReference type="EMBL" id="PYAV01000003">
    <property type="protein sequence ID" value="PSL50642.1"/>
    <property type="molecule type" value="Genomic_DNA"/>
</dbReference>
<dbReference type="RefSeq" id="WP_106587956.1">
    <property type="nucleotide sequence ID" value="NZ_PYAV01000003.1"/>
</dbReference>
<evidence type="ECO:0000259" key="5">
    <source>
        <dbReference type="PROSITE" id="PS50893"/>
    </source>
</evidence>
<name>A0A2P8HWP7_9BACI</name>
<evidence type="ECO:0000256" key="3">
    <source>
        <dbReference type="ARBA" id="ARBA00022741"/>
    </source>
</evidence>
<dbReference type="PROSITE" id="PS00211">
    <property type="entry name" value="ABC_TRANSPORTER_1"/>
    <property type="match status" value="1"/>
</dbReference>
<proteinExistence type="inferred from homology"/>
<dbReference type="InterPro" id="IPR017871">
    <property type="entry name" value="ABC_transporter-like_CS"/>
</dbReference>
<feature type="domain" description="ABC transporter" evidence="5">
    <location>
        <begin position="2"/>
        <end position="221"/>
    </location>
</feature>
<gene>
    <name evidence="6" type="ORF">B0H94_103255</name>
</gene>
<dbReference type="GO" id="GO:0005886">
    <property type="term" value="C:plasma membrane"/>
    <property type="evidence" value="ECO:0007669"/>
    <property type="project" value="TreeGrafter"/>
</dbReference>
<dbReference type="PANTHER" id="PTHR24220:SF86">
    <property type="entry name" value="ABC TRANSPORTER ABCH.1"/>
    <property type="match status" value="1"/>
</dbReference>
<evidence type="ECO:0000313" key="7">
    <source>
        <dbReference type="Proteomes" id="UP000242310"/>
    </source>
</evidence>